<keyword evidence="3" id="KW-1185">Reference proteome</keyword>
<evidence type="ECO:0000313" key="2">
    <source>
        <dbReference type="EMBL" id="WGT48464.1"/>
    </source>
</evidence>
<accession>A0ABY8Q115</accession>
<sequence length="277" mass="29665">MTRLPLRPGHGTFPDDQIPNPSIPSRHWARVDGVVRRPHAESVEDSYRSNIVRLWPAGASVGAVDLVPGTASPSSSPSEVFGTGCREAFIIAGTHAAGRLTSREDDDATLLGLRCFLGFNEWRWSPTVTTSPDRSWVEPGALIRGVPEDEVADQAAYHGQAVILRWDADGLAPRATMQGVNVGDPTPTPVALVPALIGCPLRRGADGVCKAHGGGWTSGSREAYLAWRLHRSLLLDAFGCGVCQGEGPQGPDSSEHFTPSREGGWQWGPPRVVRGEE</sequence>
<gene>
    <name evidence="2" type="ORF">QH948_06910</name>
</gene>
<feature type="region of interest" description="Disordered" evidence="1">
    <location>
        <begin position="246"/>
        <end position="277"/>
    </location>
</feature>
<evidence type="ECO:0000313" key="3">
    <source>
        <dbReference type="Proteomes" id="UP001244136"/>
    </source>
</evidence>
<name>A0ABY8Q115_9ACTN</name>
<feature type="region of interest" description="Disordered" evidence="1">
    <location>
        <begin position="1"/>
        <end position="25"/>
    </location>
</feature>
<reference evidence="2 3" key="1">
    <citation type="journal article" date="2008" name="Int. J. Syst. Evol. Microbiol.">
        <title>Tessaracoccus flavescens sp. nov., isolated from marine sediment.</title>
        <authorList>
            <person name="Lee D.W."/>
            <person name="Lee S.D."/>
        </authorList>
    </citation>
    <scope>NUCLEOTIDE SEQUENCE [LARGE SCALE GENOMIC DNA]</scope>
    <source>
        <strain evidence="2 3">T21</strain>
    </source>
</reference>
<evidence type="ECO:0000256" key="1">
    <source>
        <dbReference type="SAM" id="MobiDB-lite"/>
    </source>
</evidence>
<dbReference type="Proteomes" id="UP001244136">
    <property type="component" value="Chromosome"/>
</dbReference>
<proteinExistence type="predicted"/>
<protein>
    <submittedName>
        <fullName evidence="2">Uncharacterized protein</fullName>
    </submittedName>
</protein>
<dbReference type="RefSeq" id="WP_281146089.1">
    <property type="nucleotide sequence ID" value="NZ_CP123967.1"/>
</dbReference>
<organism evidence="2 3">
    <name type="scientific">Tessaracoccus lacteus</name>
    <dbReference type="NCBI Taxonomy" id="3041766"/>
    <lineage>
        <taxon>Bacteria</taxon>
        <taxon>Bacillati</taxon>
        <taxon>Actinomycetota</taxon>
        <taxon>Actinomycetes</taxon>
        <taxon>Propionibacteriales</taxon>
        <taxon>Propionibacteriaceae</taxon>
        <taxon>Tessaracoccus</taxon>
    </lineage>
</organism>
<dbReference type="EMBL" id="CP123967">
    <property type="protein sequence ID" value="WGT48464.1"/>
    <property type="molecule type" value="Genomic_DNA"/>
</dbReference>